<proteinExistence type="predicted"/>
<sequence>MTSWLQVLRSLILTAIVSFLIPLGLMGAVIGLVLLANHIAPLATFSQLILQRLLQFLGVFGGGDALEGILTIGLASGVVGTLFDAFAYFRYSGLRR</sequence>
<keyword evidence="1" id="KW-0472">Membrane</keyword>
<evidence type="ECO:0000313" key="2">
    <source>
        <dbReference type="EMBL" id="MFE4108331.1"/>
    </source>
</evidence>
<evidence type="ECO:0000313" key="3">
    <source>
        <dbReference type="Proteomes" id="UP001600165"/>
    </source>
</evidence>
<gene>
    <name evidence="2" type="ORF">ACFVKH_18770</name>
</gene>
<keyword evidence="1" id="KW-1133">Transmembrane helix</keyword>
<dbReference type="Proteomes" id="UP001600165">
    <property type="component" value="Unassembled WGS sequence"/>
</dbReference>
<dbReference type="RefSeq" id="WP_377967943.1">
    <property type="nucleotide sequence ID" value="NZ_JBHZOL010000105.1"/>
</dbReference>
<comment type="caution">
    <text evidence="2">The sequence shown here is derived from an EMBL/GenBank/DDBJ whole genome shotgun (WGS) entry which is preliminary data.</text>
</comment>
<dbReference type="EMBL" id="JBHZOL010000105">
    <property type="protein sequence ID" value="MFE4108331.1"/>
    <property type="molecule type" value="Genomic_DNA"/>
</dbReference>
<organism evidence="2 3">
    <name type="scientific">Almyronema epifaneia S1</name>
    <dbReference type="NCBI Taxonomy" id="2991925"/>
    <lineage>
        <taxon>Bacteria</taxon>
        <taxon>Bacillati</taxon>
        <taxon>Cyanobacteriota</taxon>
        <taxon>Cyanophyceae</taxon>
        <taxon>Nodosilineales</taxon>
        <taxon>Nodosilineaceae</taxon>
        <taxon>Almyronema</taxon>
        <taxon>Almyronema epifaneia</taxon>
    </lineage>
</organism>
<keyword evidence="3" id="KW-1185">Reference proteome</keyword>
<keyword evidence="1" id="KW-0812">Transmembrane</keyword>
<name>A0ABW6IJG6_9CYAN</name>
<feature type="transmembrane region" description="Helical" evidence="1">
    <location>
        <begin position="12"/>
        <end position="35"/>
    </location>
</feature>
<reference evidence="2 3" key="1">
    <citation type="submission" date="2024-10" db="EMBL/GenBank/DDBJ databases">
        <authorList>
            <person name="Ratan Roy A."/>
            <person name="Morales Sandoval P.H."/>
            <person name="De Los Santos Villalobos S."/>
            <person name="Chakraborty S."/>
            <person name="Mukherjee J."/>
        </authorList>
    </citation>
    <scope>NUCLEOTIDE SEQUENCE [LARGE SCALE GENOMIC DNA]</scope>
    <source>
        <strain evidence="2 3">S1</strain>
    </source>
</reference>
<feature type="transmembrane region" description="Helical" evidence="1">
    <location>
        <begin position="69"/>
        <end position="89"/>
    </location>
</feature>
<evidence type="ECO:0000256" key="1">
    <source>
        <dbReference type="SAM" id="Phobius"/>
    </source>
</evidence>
<accession>A0ABW6IJG6</accession>
<protein>
    <submittedName>
        <fullName evidence="2">Uncharacterized protein</fullName>
    </submittedName>
</protein>